<proteinExistence type="inferred from homology"/>
<organism evidence="4 5">
    <name type="scientific">Sphingomonas colocasiae</name>
    <dbReference type="NCBI Taxonomy" id="1848973"/>
    <lineage>
        <taxon>Bacteria</taxon>
        <taxon>Pseudomonadati</taxon>
        <taxon>Pseudomonadota</taxon>
        <taxon>Alphaproteobacteria</taxon>
        <taxon>Sphingomonadales</taxon>
        <taxon>Sphingomonadaceae</taxon>
        <taxon>Sphingomonas</taxon>
    </lineage>
</organism>
<evidence type="ECO:0000256" key="2">
    <source>
        <dbReference type="ARBA" id="ARBA00010742"/>
    </source>
</evidence>
<gene>
    <name evidence="4" type="ORF">K7G82_17085</name>
</gene>
<reference evidence="4 5" key="1">
    <citation type="submission" date="2021-08" db="EMBL/GenBank/DDBJ databases">
        <authorList>
            <person name="Tuo L."/>
        </authorList>
    </citation>
    <scope>NUCLEOTIDE SEQUENCE [LARGE SCALE GENOMIC DNA]</scope>
    <source>
        <strain evidence="4 5">JCM 31229</strain>
    </source>
</reference>
<keyword evidence="3" id="KW-0732">Signal</keyword>
<evidence type="ECO:0000313" key="4">
    <source>
        <dbReference type="EMBL" id="MBY8824023.1"/>
    </source>
</evidence>
<sequence length="306" mass="32552">MTRLDIVIFAGASNWPLWIAQHHGLFAMRGLDVRLSITPGSAQMARDLFDGTAQIALTAFDNVIAYAEGHGAVSLPETPDFFAFAGFDNGLLSLVGAAGFDGIEALRGQTIAVDALTTGFAFVLRALLADAGLGMDDYRLEAVGGGAQRLEALIAGRQAATLLNSPLDMIAAEAGCTPLRRARDVIGPYQGIVGAARRGWAQANPSILAAFVHAMHDALAWLADPANRDDAVRLLREKMPRLDARLADRAYEMLVHSPDALTRSLEIDRAGAEAVLDLRRRHGGQAIAAADSGVFIDQTIRDSVLT</sequence>
<keyword evidence="5" id="KW-1185">Reference proteome</keyword>
<comment type="subcellular location">
    <subcellularLocation>
        <location evidence="1">Periplasm</location>
    </subcellularLocation>
</comment>
<dbReference type="EMBL" id="JAINVV010000008">
    <property type="protein sequence ID" value="MBY8824023.1"/>
    <property type="molecule type" value="Genomic_DNA"/>
</dbReference>
<evidence type="ECO:0000256" key="1">
    <source>
        <dbReference type="ARBA" id="ARBA00004418"/>
    </source>
</evidence>
<dbReference type="PANTHER" id="PTHR30024:SF47">
    <property type="entry name" value="TAURINE-BINDING PERIPLASMIC PROTEIN"/>
    <property type="match status" value="1"/>
</dbReference>
<evidence type="ECO:0000256" key="3">
    <source>
        <dbReference type="ARBA" id="ARBA00022729"/>
    </source>
</evidence>
<dbReference type="PANTHER" id="PTHR30024">
    <property type="entry name" value="ALIPHATIC SULFONATES-BINDING PROTEIN-RELATED"/>
    <property type="match status" value="1"/>
</dbReference>
<dbReference type="Gene3D" id="3.40.190.10">
    <property type="entry name" value="Periplasmic binding protein-like II"/>
    <property type="match status" value="2"/>
</dbReference>
<dbReference type="Pfam" id="PF13379">
    <property type="entry name" value="NMT1_2"/>
    <property type="match status" value="1"/>
</dbReference>
<comment type="similarity">
    <text evidence="2">Belongs to the bacterial solute-binding protein SsuA/TauA family.</text>
</comment>
<comment type="caution">
    <text evidence="4">The sequence shown here is derived from an EMBL/GenBank/DDBJ whole genome shotgun (WGS) entry which is preliminary data.</text>
</comment>
<dbReference type="RefSeq" id="WP_222991121.1">
    <property type="nucleotide sequence ID" value="NZ_JAINVV010000008.1"/>
</dbReference>
<accession>A0ABS7PRV8</accession>
<dbReference type="SUPFAM" id="SSF53850">
    <property type="entry name" value="Periplasmic binding protein-like II"/>
    <property type="match status" value="1"/>
</dbReference>
<evidence type="ECO:0000313" key="5">
    <source>
        <dbReference type="Proteomes" id="UP000706039"/>
    </source>
</evidence>
<dbReference type="Proteomes" id="UP000706039">
    <property type="component" value="Unassembled WGS sequence"/>
</dbReference>
<name>A0ABS7PRV8_9SPHN</name>
<protein>
    <submittedName>
        <fullName evidence="4">ABC transporter substrate-binding protein</fullName>
    </submittedName>
</protein>